<dbReference type="PRINTS" id="PR01217">
    <property type="entry name" value="PRICHEXTENSN"/>
</dbReference>
<dbReference type="AlphaFoldDB" id="A0AB34KBN5"/>
<feature type="compositionally biased region" description="Pro residues" evidence="1">
    <location>
        <begin position="131"/>
        <end position="142"/>
    </location>
</feature>
<feature type="compositionally biased region" description="Low complexity" evidence="1">
    <location>
        <begin position="13"/>
        <end position="24"/>
    </location>
</feature>
<accession>A0AB34KBN5</accession>
<protein>
    <submittedName>
        <fullName evidence="2">Uncharacterized protein</fullName>
    </submittedName>
</protein>
<comment type="caution">
    <text evidence="2">The sequence shown here is derived from an EMBL/GenBank/DDBJ whole genome shotgun (WGS) entry which is preliminary data.</text>
</comment>
<name>A0AB34KBN5_9PEZI</name>
<evidence type="ECO:0000256" key="1">
    <source>
        <dbReference type="SAM" id="MobiDB-lite"/>
    </source>
</evidence>
<feature type="compositionally biased region" description="Polar residues" evidence="1">
    <location>
        <begin position="32"/>
        <end position="49"/>
    </location>
</feature>
<keyword evidence="3" id="KW-1185">Reference proteome</keyword>
<dbReference type="RefSeq" id="XP_069225452.1">
    <property type="nucleotide sequence ID" value="XM_069377583.1"/>
</dbReference>
<proteinExistence type="predicted"/>
<dbReference type="Proteomes" id="UP000803884">
    <property type="component" value="Unassembled WGS sequence"/>
</dbReference>
<reference evidence="2 3" key="1">
    <citation type="journal article" date="2020" name="Microbiol. Resour. Announc.">
        <title>Draft Genome Sequence of a Cladosporium Species Isolated from the Mesophotic Ascidian Didemnum maculosum.</title>
        <authorList>
            <person name="Gioti A."/>
            <person name="Siaperas R."/>
            <person name="Nikolaivits E."/>
            <person name="Le Goff G."/>
            <person name="Ouazzani J."/>
            <person name="Kotoulas G."/>
            <person name="Topakas E."/>
        </authorList>
    </citation>
    <scope>NUCLEOTIDE SEQUENCE [LARGE SCALE GENOMIC DNA]</scope>
    <source>
        <strain evidence="2 3">TM138-S3</strain>
    </source>
</reference>
<feature type="region of interest" description="Disordered" evidence="1">
    <location>
        <begin position="1"/>
        <end position="168"/>
    </location>
</feature>
<dbReference type="GeneID" id="96010421"/>
<evidence type="ECO:0000313" key="3">
    <source>
        <dbReference type="Proteomes" id="UP000803884"/>
    </source>
</evidence>
<sequence length="233" mass="24768">MATAKEDLRSGYTSPTIPATPATSNLAKPKRTASTETLATTFSELSTPSVAYPNPPLNTPASPSLAGDDLALTTRLSQDDLEGLTRRLHVATPPTSPPSTSAHQPGSSKQGKPPLPIPLKTHQSTTHPPKLTLPPSPAPSPTPSRLHSRTSSTTPTPTATPQLESTEPQVFEYSAWAMVAEEDTMRALARVAMLARDEHAKDPRRSVEEYYSARLAALIARAEVGFDGGFLGK</sequence>
<feature type="compositionally biased region" description="Low complexity" evidence="1">
    <location>
        <begin position="143"/>
        <end position="161"/>
    </location>
</feature>
<organism evidence="2 3">
    <name type="scientific">Cladosporium halotolerans</name>
    <dbReference type="NCBI Taxonomy" id="1052096"/>
    <lineage>
        <taxon>Eukaryota</taxon>
        <taxon>Fungi</taxon>
        <taxon>Dikarya</taxon>
        <taxon>Ascomycota</taxon>
        <taxon>Pezizomycotina</taxon>
        <taxon>Dothideomycetes</taxon>
        <taxon>Dothideomycetidae</taxon>
        <taxon>Cladosporiales</taxon>
        <taxon>Cladosporiaceae</taxon>
        <taxon>Cladosporium</taxon>
    </lineage>
</organism>
<dbReference type="EMBL" id="JAAQHG020000053">
    <property type="protein sequence ID" value="KAL1582345.1"/>
    <property type="molecule type" value="Genomic_DNA"/>
</dbReference>
<gene>
    <name evidence="2" type="ORF">WHR41_08979</name>
</gene>
<evidence type="ECO:0000313" key="2">
    <source>
        <dbReference type="EMBL" id="KAL1582345.1"/>
    </source>
</evidence>